<evidence type="ECO:0000313" key="1">
    <source>
        <dbReference type="EMBL" id="MBM6876137.1"/>
    </source>
</evidence>
<dbReference type="EMBL" id="JACJLT010000192">
    <property type="protein sequence ID" value="MBM6876137.1"/>
    <property type="molecule type" value="Genomic_DNA"/>
</dbReference>
<comment type="caution">
    <text evidence="1">The sequence shown here is derived from an EMBL/GenBank/DDBJ whole genome shotgun (WGS) entry which is preliminary data.</text>
</comment>
<sequence length="80" mass="9258">IYSVALSLNNDIKDVLNNSRIVEIFNKCAGLGIIKLKEILTKDSDGYIRNFEDFLEQPEEFLEVMYDRDKEINEIMGIIS</sequence>
<proteinExistence type="predicted"/>
<gene>
    <name evidence="1" type="ORF">H6A04_10870</name>
</gene>
<name>A0ABS2G5I5_FUSMR</name>
<keyword evidence="2" id="KW-1185">Reference proteome</keyword>
<feature type="non-terminal residue" evidence="1">
    <location>
        <position position="1"/>
    </location>
</feature>
<accession>A0ABS2G5I5</accession>
<dbReference type="RefSeq" id="WP_204716761.1">
    <property type="nucleotide sequence ID" value="NZ_JACJLT010000192.1"/>
</dbReference>
<dbReference type="Proteomes" id="UP000728968">
    <property type="component" value="Unassembled WGS sequence"/>
</dbReference>
<evidence type="ECO:0000313" key="2">
    <source>
        <dbReference type="Proteomes" id="UP000728968"/>
    </source>
</evidence>
<reference evidence="1 2" key="1">
    <citation type="journal article" date="2021" name="Sci. Rep.">
        <title>The distribution of antibiotic resistance genes in chicken gut microbiota commensals.</title>
        <authorList>
            <person name="Juricova H."/>
            <person name="Matiasovicova J."/>
            <person name="Kubasova T."/>
            <person name="Cejkova D."/>
            <person name="Rychlik I."/>
        </authorList>
    </citation>
    <scope>NUCLEOTIDE SEQUENCE [LARGE SCALE GENOMIC DNA]</scope>
    <source>
        <strain evidence="1 2">An425</strain>
    </source>
</reference>
<protein>
    <submittedName>
        <fullName evidence="1">Uncharacterized protein</fullName>
    </submittedName>
</protein>
<organism evidence="1 2">
    <name type="scientific">Fusobacterium mortiferum</name>
    <dbReference type="NCBI Taxonomy" id="850"/>
    <lineage>
        <taxon>Bacteria</taxon>
        <taxon>Fusobacteriati</taxon>
        <taxon>Fusobacteriota</taxon>
        <taxon>Fusobacteriia</taxon>
        <taxon>Fusobacteriales</taxon>
        <taxon>Fusobacteriaceae</taxon>
        <taxon>Fusobacterium</taxon>
    </lineage>
</organism>